<keyword evidence="1" id="KW-0808">Transferase</keyword>
<evidence type="ECO:0000313" key="1">
    <source>
        <dbReference type="EMBL" id="SFO90235.1"/>
    </source>
</evidence>
<keyword evidence="1" id="KW-0315">Glutamine amidotransferase</keyword>
<organism evidence="1 2">
    <name type="scientific">Amycolatopsis arida</name>
    <dbReference type="NCBI Taxonomy" id="587909"/>
    <lineage>
        <taxon>Bacteria</taxon>
        <taxon>Bacillati</taxon>
        <taxon>Actinomycetota</taxon>
        <taxon>Actinomycetes</taxon>
        <taxon>Pseudonocardiales</taxon>
        <taxon>Pseudonocardiaceae</taxon>
        <taxon>Amycolatopsis</taxon>
    </lineage>
</organism>
<dbReference type="CDD" id="cd01745">
    <property type="entry name" value="GATase1_2"/>
    <property type="match status" value="1"/>
</dbReference>
<keyword evidence="2" id="KW-1185">Reference proteome</keyword>
<dbReference type="PANTHER" id="PTHR43235">
    <property type="entry name" value="GLUTAMINE AMIDOTRANSFERASE PB2B2.05-RELATED"/>
    <property type="match status" value="1"/>
</dbReference>
<dbReference type="AlphaFoldDB" id="A0A1I5KYX6"/>
<evidence type="ECO:0000313" key="2">
    <source>
        <dbReference type="Proteomes" id="UP000198727"/>
    </source>
</evidence>
<accession>A0A1I5KYX6</accession>
<dbReference type="Pfam" id="PF07722">
    <property type="entry name" value="Peptidase_C26"/>
    <property type="match status" value="1"/>
</dbReference>
<reference evidence="2" key="1">
    <citation type="submission" date="2016-10" db="EMBL/GenBank/DDBJ databases">
        <authorList>
            <person name="Varghese N."/>
            <person name="Submissions S."/>
        </authorList>
    </citation>
    <scope>NUCLEOTIDE SEQUENCE [LARGE SCALE GENOMIC DNA]</scope>
    <source>
        <strain evidence="2">CGMCC 4.5579</strain>
    </source>
</reference>
<dbReference type="PANTHER" id="PTHR43235:SF1">
    <property type="entry name" value="GLUTAMINE AMIDOTRANSFERASE PB2B2.05-RELATED"/>
    <property type="match status" value="1"/>
</dbReference>
<dbReference type="GO" id="GO:0006598">
    <property type="term" value="P:polyamine catabolic process"/>
    <property type="evidence" value="ECO:0007669"/>
    <property type="project" value="TreeGrafter"/>
</dbReference>
<dbReference type="PROSITE" id="PS51273">
    <property type="entry name" value="GATASE_TYPE_1"/>
    <property type="match status" value="1"/>
</dbReference>
<gene>
    <name evidence="1" type="ORF">SAMN05421810_101344</name>
</gene>
<dbReference type="STRING" id="587909.SAMN05421810_101344"/>
<dbReference type="GO" id="GO:0033969">
    <property type="term" value="F:gamma-glutamyl-gamma-aminobutyrate hydrolase activity"/>
    <property type="evidence" value="ECO:0007669"/>
    <property type="project" value="TreeGrafter"/>
</dbReference>
<dbReference type="SUPFAM" id="SSF52317">
    <property type="entry name" value="Class I glutamine amidotransferase-like"/>
    <property type="match status" value="1"/>
</dbReference>
<dbReference type="GO" id="GO:0016740">
    <property type="term" value="F:transferase activity"/>
    <property type="evidence" value="ECO:0007669"/>
    <property type="project" value="UniProtKB-KW"/>
</dbReference>
<dbReference type="InterPro" id="IPR044668">
    <property type="entry name" value="PuuD-like"/>
</dbReference>
<dbReference type="InterPro" id="IPR029062">
    <property type="entry name" value="Class_I_gatase-like"/>
</dbReference>
<name>A0A1I5KYX6_9PSEU</name>
<dbReference type="EMBL" id="FOWW01000001">
    <property type="protein sequence ID" value="SFO90235.1"/>
    <property type="molecule type" value="Genomic_DNA"/>
</dbReference>
<dbReference type="InterPro" id="IPR011697">
    <property type="entry name" value="Peptidase_C26"/>
</dbReference>
<sequence>MVGLTTYVEPTRFGVWAVDAAVLHRSYLDCVVRAGGVPVLLPPVTDGHAELVSTVDALVLVGGADIDPARYGRPPHPATVTRPERDAFEFALLDAALAAGLPVLGVCRGMEVLNVALGGTLVQHLPEVAGHAAHQPAVATFGTTEITLAEGSRAAAILGRRTTSHCYHHQAVERLGNGLVPVGWAADGTVEAVELPAERFVLGVQWHPEQVGDDLRLFAALVEAARDPRHRQHRTTRAGRQP</sequence>
<proteinExistence type="predicted"/>
<dbReference type="Gene3D" id="3.40.50.880">
    <property type="match status" value="1"/>
</dbReference>
<protein>
    <submittedName>
        <fullName evidence="1">Putative glutamine amidotransferase</fullName>
    </submittedName>
</protein>
<dbReference type="Proteomes" id="UP000198727">
    <property type="component" value="Unassembled WGS sequence"/>
</dbReference>
<dbReference type="GO" id="GO:0005829">
    <property type="term" value="C:cytosol"/>
    <property type="evidence" value="ECO:0007669"/>
    <property type="project" value="TreeGrafter"/>
</dbReference>